<reference evidence="1 2" key="1">
    <citation type="submission" date="2023-07" db="EMBL/GenBank/DDBJ databases">
        <title>Genomic Encyclopedia of Type Strains, Phase IV (KMG-IV): sequencing the most valuable type-strain genomes for metagenomic binning, comparative biology and taxonomic classification.</title>
        <authorList>
            <person name="Goeker M."/>
        </authorList>
    </citation>
    <scope>NUCLEOTIDE SEQUENCE [LARGE SCALE GENOMIC DNA]</scope>
    <source>
        <strain evidence="1 2">DSM 4006</strain>
    </source>
</reference>
<sequence>MKSLTLLEAASALSAMGSVAIAITTLYQIRRSSRESVLPLVYPEFVSVDEKTIQVKLRNYGRGPAIDVQMTLFVGGRPVYFTAYKNKQRVTFLNIATNESEALTLCTDEPAADLLLRLRYKSVLREKFHRRITVRNSEVLGLDGNPSLLVRIQRLGRGTRRKRRAWW</sequence>
<evidence type="ECO:0000313" key="1">
    <source>
        <dbReference type="EMBL" id="MDQ0190127.1"/>
    </source>
</evidence>
<accession>A0ABT9XIV0</accession>
<proteinExistence type="predicted"/>
<dbReference type="EMBL" id="JAUSTP010000014">
    <property type="protein sequence ID" value="MDQ0190127.1"/>
    <property type="molecule type" value="Genomic_DNA"/>
</dbReference>
<name>A0ABT9XIV0_9BACL</name>
<keyword evidence="2" id="KW-1185">Reference proteome</keyword>
<comment type="caution">
    <text evidence="1">The sequence shown here is derived from an EMBL/GenBank/DDBJ whole genome shotgun (WGS) entry which is preliminary data.</text>
</comment>
<gene>
    <name evidence="1" type="ORF">J2S03_001990</name>
</gene>
<evidence type="ECO:0000313" key="2">
    <source>
        <dbReference type="Proteomes" id="UP001232973"/>
    </source>
</evidence>
<protein>
    <recommendedName>
        <fullName evidence="3">CARDB domain-containing protein</fullName>
    </recommendedName>
</protein>
<organism evidence="1 2">
    <name type="scientific">Alicyclobacillus cycloheptanicus</name>
    <dbReference type="NCBI Taxonomy" id="1457"/>
    <lineage>
        <taxon>Bacteria</taxon>
        <taxon>Bacillati</taxon>
        <taxon>Bacillota</taxon>
        <taxon>Bacilli</taxon>
        <taxon>Bacillales</taxon>
        <taxon>Alicyclobacillaceae</taxon>
        <taxon>Alicyclobacillus</taxon>
    </lineage>
</organism>
<evidence type="ECO:0008006" key="3">
    <source>
        <dbReference type="Google" id="ProtNLM"/>
    </source>
</evidence>
<dbReference type="RefSeq" id="WP_274456881.1">
    <property type="nucleotide sequence ID" value="NZ_CP067097.1"/>
</dbReference>
<dbReference type="Proteomes" id="UP001232973">
    <property type="component" value="Unassembled WGS sequence"/>
</dbReference>